<reference evidence="2 3" key="1">
    <citation type="submission" date="2018-06" db="EMBL/GenBank/DDBJ databases">
        <title>Halonotius sp. F13-13 a new haloarchaeeon isolated from a solar saltern from Isla Cristina, Huelva, Spain.</title>
        <authorList>
            <person name="Duran-Viseras A."/>
            <person name="Sanchez-Porro C."/>
            <person name="Ventosa A."/>
        </authorList>
    </citation>
    <scope>NUCLEOTIDE SEQUENCE [LARGE SCALE GENOMIC DNA]</scope>
    <source>
        <strain evidence="2 3">F13-13</strain>
    </source>
</reference>
<protein>
    <recommendedName>
        <fullName evidence="1">DUF7999 domain-containing protein</fullName>
    </recommendedName>
</protein>
<dbReference type="Proteomes" id="UP000276588">
    <property type="component" value="Unassembled WGS sequence"/>
</dbReference>
<dbReference type="Pfam" id="PF26006">
    <property type="entry name" value="DUF7999"/>
    <property type="match status" value="1"/>
</dbReference>
<organism evidence="2 3">
    <name type="scientific">Halonotius aquaticus</name>
    <dbReference type="NCBI Taxonomy" id="2216978"/>
    <lineage>
        <taxon>Archaea</taxon>
        <taxon>Methanobacteriati</taxon>
        <taxon>Methanobacteriota</taxon>
        <taxon>Stenosarchaea group</taxon>
        <taxon>Halobacteria</taxon>
        <taxon>Halobacteriales</taxon>
        <taxon>Haloferacaceae</taxon>
        <taxon>Halonotius</taxon>
    </lineage>
</organism>
<proteinExistence type="predicted"/>
<dbReference type="InterPro" id="IPR058312">
    <property type="entry name" value="DUF7999"/>
</dbReference>
<evidence type="ECO:0000313" key="2">
    <source>
        <dbReference type="EMBL" id="RJX43604.1"/>
    </source>
</evidence>
<evidence type="ECO:0000313" key="3">
    <source>
        <dbReference type="Proteomes" id="UP000276588"/>
    </source>
</evidence>
<comment type="caution">
    <text evidence="2">The sequence shown here is derived from an EMBL/GenBank/DDBJ whole genome shotgun (WGS) entry which is preliminary data.</text>
</comment>
<dbReference type="EMBL" id="QKNY01000007">
    <property type="protein sequence ID" value="RJX43604.1"/>
    <property type="molecule type" value="Genomic_DNA"/>
</dbReference>
<dbReference type="AlphaFoldDB" id="A0A3A6Q972"/>
<name>A0A3A6Q972_9EURY</name>
<accession>A0A3A6Q972</accession>
<sequence length="66" mass="6861">MTLRSEDDRTYQIVDCASPGLADELAALTVGDTVSVTLTEAACRGNGWRVTAVDTDCAVVDASLVA</sequence>
<keyword evidence="3" id="KW-1185">Reference proteome</keyword>
<gene>
    <name evidence="2" type="ORF">DM826_04965</name>
</gene>
<feature type="domain" description="DUF7999" evidence="1">
    <location>
        <begin position="1"/>
        <end position="55"/>
    </location>
</feature>
<evidence type="ECO:0000259" key="1">
    <source>
        <dbReference type="Pfam" id="PF26006"/>
    </source>
</evidence>